<dbReference type="AlphaFoldDB" id="A0A9D4A2P8"/>
<dbReference type="EMBL" id="JAIQCV010000007">
    <property type="protein sequence ID" value="KAH1082612.1"/>
    <property type="molecule type" value="Genomic_DNA"/>
</dbReference>
<keyword evidence="3" id="KW-1185">Reference proteome</keyword>
<feature type="region of interest" description="Disordered" evidence="1">
    <location>
        <begin position="95"/>
        <end position="131"/>
    </location>
</feature>
<gene>
    <name evidence="2" type="ORF">J1N35_022373</name>
</gene>
<reference evidence="2 3" key="1">
    <citation type="journal article" date="2021" name="Plant Biotechnol. J.">
        <title>Multi-omics assisted identification of the key and species-specific regulatory components of drought-tolerant mechanisms in Gossypium stocksii.</title>
        <authorList>
            <person name="Yu D."/>
            <person name="Ke L."/>
            <person name="Zhang D."/>
            <person name="Wu Y."/>
            <person name="Sun Y."/>
            <person name="Mei J."/>
            <person name="Sun J."/>
            <person name="Sun Y."/>
        </authorList>
    </citation>
    <scope>NUCLEOTIDE SEQUENCE [LARGE SCALE GENOMIC DNA]</scope>
    <source>
        <strain evidence="3">cv. E1</strain>
        <tissue evidence="2">Leaf</tissue>
    </source>
</reference>
<accession>A0A9D4A2P8</accession>
<sequence length="131" mass="15185">MKAFPTYLAFNFEGSPLSLTENISKALAIEHNLWSRAFEVASPLNLSHVDFNYLKDISTDLVSFNIYHPEGEEWEAFKREWKYLDEFIIPTTPKAVDGVESSIEEDQHPEDPYPTEETLIEPIDQPNERHD</sequence>
<evidence type="ECO:0000313" key="2">
    <source>
        <dbReference type="EMBL" id="KAH1082612.1"/>
    </source>
</evidence>
<evidence type="ECO:0000256" key="1">
    <source>
        <dbReference type="SAM" id="MobiDB-lite"/>
    </source>
</evidence>
<dbReference type="Proteomes" id="UP000828251">
    <property type="component" value="Unassembled WGS sequence"/>
</dbReference>
<organism evidence="2 3">
    <name type="scientific">Gossypium stocksii</name>
    <dbReference type="NCBI Taxonomy" id="47602"/>
    <lineage>
        <taxon>Eukaryota</taxon>
        <taxon>Viridiplantae</taxon>
        <taxon>Streptophyta</taxon>
        <taxon>Embryophyta</taxon>
        <taxon>Tracheophyta</taxon>
        <taxon>Spermatophyta</taxon>
        <taxon>Magnoliopsida</taxon>
        <taxon>eudicotyledons</taxon>
        <taxon>Gunneridae</taxon>
        <taxon>Pentapetalae</taxon>
        <taxon>rosids</taxon>
        <taxon>malvids</taxon>
        <taxon>Malvales</taxon>
        <taxon>Malvaceae</taxon>
        <taxon>Malvoideae</taxon>
        <taxon>Gossypium</taxon>
    </lineage>
</organism>
<protein>
    <submittedName>
        <fullName evidence="2">Uncharacterized protein</fullName>
    </submittedName>
</protein>
<name>A0A9D4A2P8_9ROSI</name>
<comment type="caution">
    <text evidence="2">The sequence shown here is derived from an EMBL/GenBank/DDBJ whole genome shotgun (WGS) entry which is preliminary data.</text>
</comment>
<proteinExistence type="predicted"/>
<evidence type="ECO:0000313" key="3">
    <source>
        <dbReference type="Proteomes" id="UP000828251"/>
    </source>
</evidence>